<evidence type="ECO:0000259" key="6">
    <source>
        <dbReference type="SMART" id="SM00670"/>
    </source>
</evidence>
<proteinExistence type="inferred from homology"/>
<reference evidence="7" key="1">
    <citation type="submission" date="2020-01" db="EMBL/GenBank/DDBJ databases">
        <authorList>
            <person name="Meier V. D."/>
            <person name="Meier V D."/>
        </authorList>
    </citation>
    <scope>NUCLEOTIDE SEQUENCE</scope>
    <source>
        <strain evidence="7">HLG_WM_MAG_01</strain>
    </source>
</reference>
<evidence type="ECO:0000256" key="1">
    <source>
        <dbReference type="ARBA" id="ARBA00022649"/>
    </source>
</evidence>
<dbReference type="GO" id="GO:0090729">
    <property type="term" value="F:toxin activity"/>
    <property type="evidence" value="ECO:0007669"/>
    <property type="project" value="UniProtKB-KW"/>
</dbReference>
<dbReference type="SUPFAM" id="SSF88723">
    <property type="entry name" value="PIN domain-like"/>
    <property type="match status" value="1"/>
</dbReference>
<dbReference type="GO" id="GO:0004540">
    <property type="term" value="F:RNA nuclease activity"/>
    <property type="evidence" value="ECO:0007669"/>
    <property type="project" value="InterPro"/>
</dbReference>
<dbReference type="Pfam" id="PF01850">
    <property type="entry name" value="PIN"/>
    <property type="match status" value="1"/>
</dbReference>
<keyword evidence="1 5" id="KW-1277">Toxin-antitoxin system</keyword>
<gene>
    <name evidence="5" type="primary">vapC</name>
    <name evidence="7" type="ORF">HELGO_WM116</name>
</gene>
<comment type="function">
    <text evidence="5">Toxic component of a toxin-antitoxin (TA) system. An RNase.</text>
</comment>
<dbReference type="PANTHER" id="PTHR39664:SF2">
    <property type="entry name" value="NUCLEIC ACID-BINDING PROTEIN, CONTAINING PIN DOMAIN-RELATED"/>
    <property type="match status" value="1"/>
</dbReference>
<keyword evidence="5" id="KW-0800">Toxin</keyword>
<keyword evidence="3 5" id="KW-0479">Metal-binding</keyword>
<comment type="similarity">
    <text evidence="5">Belongs to the PINc/VapC protein family.</text>
</comment>
<feature type="domain" description="PIN" evidence="6">
    <location>
        <begin position="4"/>
        <end position="125"/>
    </location>
</feature>
<keyword evidence="5" id="KW-0460">Magnesium</keyword>
<keyword evidence="2 5" id="KW-0540">Nuclease</keyword>
<feature type="binding site" evidence="5">
    <location>
        <position position="102"/>
    </location>
    <ligand>
        <name>Mg(2+)</name>
        <dbReference type="ChEBI" id="CHEBI:18420"/>
    </ligand>
</feature>
<evidence type="ECO:0000256" key="5">
    <source>
        <dbReference type="HAMAP-Rule" id="MF_00265"/>
    </source>
</evidence>
<keyword evidence="4 5" id="KW-0378">Hydrolase</keyword>
<dbReference type="EC" id="3.1.-.-" evidence="5"/>
<dbReference type="Gene3D" id="3.40.50.1010">
    <property type="entry name" value="5'-nuclease"/>
    <property type="match status" value="1"/>
</dbReference>
<dbReference type="AlphaFoldDB" id="A0A6S6SR04"/>
<dbReference type="CDD" id="cd09854">
    <property type="entry name" value="PIN_VapC-like"/>
    <property type="match status" value="1"/>
</dbReference>
<dbReference type="EMBL" id="CACVAS010000058">
    <property type="protein sequence ID" value="CAA6810919.1"/>
    <property type="molecule type" value="Genomic_DNA"/>
</dbReference>
<comment type="cofactor">
    <cofactor evidence="5">
        <name>Mg(2+)</name>
        <dbReference type="ChEBI" id="CHEBI:18420"/>
    </cofactor>
</comment>
<dbReference type="InterPro" id="IPR002716">
    <property type="entry name" value="PIN_dom"/>
</dbReference>
<evidence type="ECO:0000313" key="7">
    <source>
        <dbReference type="EMBL" id="CAA6810919.1"/>
    </source>
</evidence>
<protein>
    <recommendedName>
        <fullName evidence="5">Ribonuclease VapC</fullName>
        <shortName evidence="5">RNase VapC</shortName>
        <ecNumber evidence="5">3.1.-.-</ecNumber>
    </recommendedName>
    <alternativeName>
        <fullName evidence="5">Toxin VapC</fullName>
    </alternativeName>
</protein>
<dbReference type="InterPro" id="IPR022907">
    <property type="entry name" value="VapC_family"/>
</dbReference>
<evidence type="ECO:0000256" key="3">
    <source>
        <dbReference type="ARBA" id="ARBA00022723"/>
    </source>
</evidence>
<sequence>MRCIVIFFDTNVLVYAVINQDEEKMKLSQTLIANAIENDTFFISTLVLSEYIFILSKLKIIDEQHRQLMFFSSFAVDNHSTPCLLEGYALCRKLDFCKNINDAIHLKVAEKYCTKLVTFDSDYKKMQPYTTIEVEIL</sequence>
<dbReference type="GO" id="GO:0000287">
    <property type="term" value="F:magnesium ion binding"/>
    <property type="evidence" value="ECO:0007669"/>
    <property type="project" value="UniProtKB-UniRule"/>
</dbReference>
<dbReference type="InterPro" id="IPR029060">
    <property type="entry name" value="PIN-like_dom_sf"/>
</dbReference>
<organism evidence="7">
    <name type="scientific">uncultured Sulfurovum sp</name>
    <dbReference type="NCBI Taxonomy" id="269237"/>
    <lineage>
        <taxon>Bacteria</taxon>
        <taxon>Pseudomonadati</taxon>
        <taxon>Campylobacterota</taxon>
        <taxon>Epsilonproteobacteria</taxon>
        <taxon>Campylobacterales</taxon>
        <taxon>Sulfurovaceae</taxon>
        <taxon>Sulfurovum</taxon>
        <taxon>environmental samples</taxon>
    </lineage>
</organism>
<dbReference type="GO" id="GO:0016787">
    <property type="term" value="F:hydrolase activity"/>
    <property type="evidence" value="ECO:0007669"/>
    <property type="project" value="UniProtKB-KW"/>
</dbReference>
<evidence type="ECO:0000256" key="4">
    <source>
        <dbReference type="ARBA" id="ARBA00022801"/>
    </source>
</evidence>
<dbReference type="HAMAP" id="MF_00265">
    <property type="entry name" value="VapC_Nob1"/>
    <property type="match status" value="1"/>
</dbReference>
<feature type="binding site" evidence="5">
    <location>
        <position position="9"/>
    </location>
    <ligand>
        <name>Mg(2+)</name>
        <dbReference type="ChEBI" id="CHEBI:18420"/>
    </ligand>
</feature>
<dbReference type="SMART" id="SM00670">
    <property type="entry name" value="PINc"/>
    <property type="match status" value="1"/>
</dbReference>
<name>A0A6S6SR04_9BACT</name>
<accession>A0A6S6SR04</accession>
<dbReference type="PANTHER" id="PTHR39664">
    <property type="match status" value="1"/>
</dbReference>
<evidence type="ECO:0000256" key="2">
    <source>
        <dbReference type="ARBA" id="ARBA00022722"/>
    </source>
</evidence>